<dbReference type="Proteomes" id="UP000605603">
    <property type="component" value="Unassembled WGS sequence"/>
</dbReference>
<dbReference type="RefSeq" id="WP_191775899.1">
    <property type="nucleotide sequence ID" value="NZ_JACSQI010000015.1"/>
</dbReference>
<proteinExistence type="predicted"/>
<evidence type="ECO:0000313" key="2">
    <source>
        <dbReference type="Proteomes" id="UP000605603"/>
    </source>
</evidence>
<dbReference type="EMBL" id="JACSQI010000015">
    <property type="protein sequence ID" value="MBD7975037.1"/>
    <property type="molecule type" value="Genomic_DNA"/>
</dbReference>
<protein>
    <submittedName>
        <fullName evidence="1">Uncharacterized protein</fullName>
    </submittedName>
</protein>
<accession>A0ABR8TGW8</accession>
<sequence length="104" mass="11213">MDKIFSATTITPFSQYVGVTMVGEVYAIGSVSGSCMGTSDYGIWQIMGDEVIQPVLPPEVKMCSGYISCTESILVVAGYYSAARLEDNNWDILINRLQAEGGNS</sequence>
<organism evidence="1 2">
    <name type="scientific">Escherichia whittamii</name>
    <dbReference type="NCBI Taxonomy" id="2762229"/>
    <lineage>
        <taxon>Bacteria</taxon>
        <taxon>Pseudomonadati</taxon>
        <taxon>Pseudomonadota</taxon>
        <taxon>Gammaproteobacteria</taxon>
        <taxon>Enterobacterales</taxon>
        <taxon>Enterobacteriaceae</taxon>
        <taxon>Escherichia</taxon>
    </lineage>
</organism>
<evidence type="ECO:0000313" key="1">
    <source>
        <dbReference type="EMBL" id="MBD7975037.1"/>
    </source>
</evidence>
<dbReference type="PROSITE" id="PS51257">
    <property type="entry name" value="PROKAR_LIPOPROTEIN"/>
    <property type="match status" value="1"/>
</dbReference>
<comment type="caution">
    <text evidence="1">The sequence shown here is derived from an EMBL/GenBank/DDBJ whole genome shotgun (WGS) entry which is preliminary data.</text>
</comment>
<gene>
    <name evidence="1" type="ORF">H9644_18650</name>
</gene>
<reference evidence="1 2" key="1">
    <citation type="submission" date="2020-08" db="EMBL/GenBank/DDBJ databases">
        <title>A Genomic Blueprint of the Chicken Gut Microbiome.</title>
        <authorList>
            <person name="Gilroy R."/>
            <person name="Ravi A."/>
            <person name="Getino M."/>
            <person name="Pursley I."/>
            <person name="Horton D.L."/>
            <person name="Alikhan N.-F."/>
            <person name="Baker D."/>
            <person name="Gharbi K."/>
            <person name="Hall N."/>
            <person name="Watson M."/>
            <person name="Adriaenssens E.M."/>
            <person name="Foster-Nyarko E."/>
            <person name="Jarju S."/>
            <person name="Secka A."/>
            <person name="Antonio M."/>
            <person name="Oren A."/>
            <person name="Chaudhuri R."/>
            <person name="La Ragione R.M."/>
            <person name="Hildebrand F."/>
            <person name="Pallen M.J."/>
        </authorList>
    </citation>
    <scope>NUCLEOTIDE SEQUENCE [LARGE SCALE GENOMIC DNA]</scope>
    <source>
        <strain evidence="1 2">Sa2BVA5</strain>
    </source>
</reference>
<name>A0ABR8TGW8_9ESCH</name>
<keyword evidence="2" id="KW-1185">Reference proteome</keyword>